<feature type="compositionally biased region" description="Basic residues" evidence="1">
    <location>
        <begin position="41"/>
        <end position="50"/>
    </location>
</feature>
<evidence type="ECO:0000313" key="2">
    <source>
        <dbReference type="EMBL" id="WEL19661.1"/>
    </source>
</evidence>
<reference evidence="2 3" key="1">
    <citation type="submission" date="2022-09" db="EMBL/GenBank/DDBJ databases">
        <title>Xylan utilization by haloarchaea-nanohaloarchaea associations.</title>
        <authorList>
            <person name="Yakimov M."/>
        </authorList>
    </citation>
    <scope>NUCLEOTIDE SEQUENCE [LARGE SCALE GENOMIC DNA]</scope>
    <source>
        <strain evidence="2 3">SVXNc</strain>
    </source>
</reference>
<dbReference type="Proteomes" id="UP001218034">
    <property type="component" value="Chromosome"/>
</dbReference>
<accession>A0ABY8CK05</accession>
<dbReference type="EMBL" id="CP104395">
    <property type="protein sequence ID" value="WEL19661.1"/>
    <property type="molecule type" value="Genomic_DNA"/>
</dbReference>
<proteinExistence type="predicted"/>
<keyword evidence="3" id="KW-1185">Reference proteome</keyword>
<gene>
    <name evidence="2" type="ORF">SVXNc_0647</name>
</gene>
<evidence type="ECO:0008006" key="4">
    <source>
        <dbReference type="Google" id="ProtNLM"/>
    </source>
</evidence>
<sequence>MGFVQKAGSVQKLDSVFKKPKTDLTEKLTKRKQYSTDQTKIRRRHEQQKA</sequence>
<evidence type="ECO:0000256" key="1">
    <source>
        <dbReference type="SAM" id="MobiDB-lite"/>
    </source>
</evidence>
<name>A0ABY8CK05_9ARCH</name>
<feature type="region of interest" description="Disordered" evidence="1">
    <location>
        <begin position="24"/>
        <end position="50"/>
    </location>
</feature>
<protein>
    <recommendedName>
        <fullName evidence="4">30S ribosomal protein S21</fullName>
    </recommendedName>
</protein>
<evidence type="ECO:0000313" key="3">
    <source>
        <dbReference type="Proteomes" id="UP001218034"/>
    </source>
</evidence>
<organism evidence="2 3">
    <name type="scientific">Candidatus Nanohalococcus occultus</name>
    <dbReference type="NCBI Taxonomy" id="2978047"/>
    <lineage>
        <taxon>Archaea</taxon>
        <taxon>Candidatus Nanohalarchaeota</taxon>
        <taxon>Candidatus Nanohalarchaeota incertae sedis</taxon>
        <taxon>Candidatus Nanohalococcus</taxon>
    </lineage>
</organism>